<dbReference type="SUPFAM" id="SSF47831">
    <property type="entry name" value="Enzyme I of the PEP:sugar phosphotransferase system HPr-binding (sub)domain"/>
    <property type="match status" value="1"/>
</dbReference>
<dbReference type="SUPFAM" id="SSF55804">
    <property type="entry name" value="Phoshotransferase/anion transport protein"/>
    <property type="match status" value="1"/>
</dbReference>
<dbReference type="InterPro" id="IPR008279">
    <property type="entry name" value="PEP-util_enz_mobile_dom"/>
</dbReference>
<dbReference type="Pfam" id="PF00381">
    <property type="entry name" value="PTS-HPr"/>
    <property type="match status" value="1"/>
</dbReference>
<evidence type="ECO:0000256" key="13">
    <source>
        <dbReference type="ARBA" id="ARBA00022777"/>
    </source>
</evidence>
<evidence type="ECO:0000256" key="3">
    <source>
        <dbReference type="ARBA" id="ARBA00004496"/>
    </source>
</evidence>
<dbReference type="SUPFAM" id="SSF51621">
    <property type="entry name" value="Phosphoenolpyruvate/pyruvate domain"/>
    <property type="match status" value="1"/>
</dbReference>
<dbReference type="InterPro" id="IPR018274">
    <property type="entry name" value="PEP_util_AS"/>
</dbReference>
<dbReference type="InterPro" id="IPR006318">
    <property type="entry name" value="PTS_EI-like"/>
</dbReference>
<evidence type="ECO:0000259" key="15">
    <source>
        <dbReference type="PROSITE" id="PS51094"/>
    </source>
</evidence>
<protein>
    <recommendedName>
        <fullName evidence="5">phosphoenolpyruvate--protein phosphotransferase</fullName>
        <ecNumber evidence="5">2.7.3.9</ecNumber>
    </recommendedName>
</protein>
<dbReference type="Pfam" id="PF02896">
    <property type="entry name" value="PEP-utilizers_C"/>
    <property type="match status" value="1"/>
</dbReference>
<keyword evidence="7" id="KW-0963">Cytoplasm</keyword>
<dbReference type="Pfam" id="PF00359">
    <property type="entry name" value="PTS_EIIA_2"/>
    <property type="match status" value="1"/>
</dbReference>
<evidence type="ECO:0000256" key="12">
    <source>
        <dbReference type="ARBA" id="ARBA00022723"/>
    </source>
</evidence>
<evidence type="ECO:0000256" key="9">
    <source>
        <dbReference type="ARBA" id="ARBA00022597"/>
    </source>
</evidence>
<reference evidence="18" key="2">
    <citation type="submission" date="2019-01" db="EMBL/GenBank/DDBJ databases">
        <title>Sinorhodobacter populi sp. nov. isolated from the symptomatic bark tissue of Populus euramericana canker.</title>
        <authorList>
            <person name="Li Y."/>
        </authorList>
    </citation>
    <scope>NUCLEOTIDE SEQUENCE [LARGE SCALE GENOMIC DNA]</scope>
    <source>
        <strain evidence="18">CGMCC 1.12963</strain>
    </source>
</reference>
<keyword evidence="17" id="KW-0670">Pyruvate</keyword>
<evidence type="ECO:0000256" key="10">
    <source>
        <dbReference type="ARBA" id="ARBA00022679"/>
    </source>
</evidence>
<dbReference type="Pfam" id="PF05524">
    <property type="entry name" value="PEP-utilisers_N"/>
    <property type="match status" value="1"/>
</dbReference>
<dbReference type="InterPro" id="IPR000121">
    <property type="entry name" value="PEP_util_C"/>
</dbReference>
<evidence type="ECO:0000313" key="17">
    <source>
        <dbReference type="EMBL" id="RWR50734.1"/>
    </source>
</evidence>
<dbReference type="GO" id="GO:0016301">
    <property type="term" value="F:kinase activity"/>
    <property type="evidence" value="ECO:0007669"/>
    <property type="project" value="UniProtKB-KW"/>
</dbReference>
<dbReference type="InterPro" id="IPR015813">
    <property type="entry name" value="Pyrv/PenolPyrv_kinase-like_dom"/>
</dbReference>
<dbReference type="NCBIfam" id="TIGR01003">
    <property type="entry name" value="PTS_HPr_family"/>
    <property type="match status" value="1"/>
</dbReference>
<dbReference type="PRINTS" id="PR01736">
    <property type="entry name" value="PHPHTRNFRASE"/>
</dbReference>
<keyword evidence="6" id="KW-0813">Transport</keyword>
<dbReference type="EMBL" id="SAVA01000008">
    <property type="protein sequence ID" value="RWR50734.1"/>
    <property type="molecule type" value="Genomic_DNA"/>
</dbReference>
<dbReference type="GO" id="GO:0008965">
    <property type="term" value="F:phosphoenolpyruvate-protein phosphotransferase activity"/>
    <property type="evidence" value="ECO:0007669"/>
    <property type="project" value="UniProtKB-EC"/>
</dbReference>
<evidence type="ECO:0000256" key="14">
    <source>
        <dbReference type="ARBA" id="ARBA00022842"/>
    </source>
</evidence>
<dbReference type="CDD" id="cd00211">
    <property type="entry name" value="PTS_IIA_fru"/>
    <property type="match status" value="1"/>
</dbReference>
<dbReference type="Gene3D" id="3.30.1340.10">
    <property type="entry name" value="HPr-like"/>
    <property type="match status" value="1"/>
</dbReference>
<evidence type="ECO:0000256" key="8">
    <source>
        <dbReference type="ARBA" id="ARBA00022553"/>
    </source>
</evidence>
<evidence type="ECO:0000256" key="11">
    <source>
        <dbReference type="ARBA" id="ARBA00022683"/>
    </source>
</evidence>
<dbReference type="PRINTS" id="PR00107">
    <property type="entry name" value="PHOSPHOCPHPR"/>
</dbReference>
<proteinExistence type="inferred from homology"/>
<dbReference type="GO" id="GO:0046872">
    <property type="term" value="F:metal ion binding"/>
    <property type="evidence" value="ECO:0007669"/>
    <property type="project" value="UniProtKB-KW"/>
</dbReference>
<evidence type="ECO:0000256" key="2">
    <source>
        <dbReference type="ARBA" id="ARBA00001946"/>
    </source>
</evidence>
<reference evidence="17 18" key="1">
    <citation type="submission" date="2019-01" db="EMBL/GenBank/DDBJ databases">
        <title>Sinorhodobacter populi sp. nov. isolated from the symptomatic bark tissue of Populus euramericana canker.</title>
        <authorList>
            <person name="Xu G."/>
        </authorList>
    </citation>
    <scope>NUCLEOTIDE SEQUENCE [LARGE SCALE GENOMIC DNA]</scope>
    <source>
        <strain evidence="17 18">CGMCC 1.12963</strain>
    </source>
</reference>
<keyword evidence="12" id="KW-0479">Metal-binding</keyword>
<dbReference type="EC" id="2.7.3.9" evidence="5"/>
<accession>A0A443LNK4</accession>
<dbReference type="Pfam" id="PF00391">
    <property type="entry name" value="PEP-utilizers"/>
    <property type="match status" value="1"/>
</dbReference>
<dbReference type="CDD" id="cd00367">
    <property type="entry name" value="PTS-HPr_like"/>
    <property type="match status" value="1"/>
</dbReference>
<dbReference type="PANTHER" id="PTHR46244:SF6">
    <property type="entry name" value="PHOSPHOENOLPYRUVATE-PROTEIN PHOSPHOTRANSFERASE"/>
    <property type="match status" value="1"/>
</dbReference>
<evidence type="ECO:0000313" key="18">
    <source>
        <dbReference type="Proteomes" id="UP000288071"/>
    </source>
</evidence>
<sequence>MSLSNDPGLLPRELIRLDAKVADKADALRQAAALLAAAGCTRPGFEASMAKREAAADTFLGRGIAIPHGMLDERDLIQRDGIAVLQVRDGVRWNEGQTAQLVVAIAARSDAHIGILRRLTRLMQDVPRLERLCRTEDAAEIIAALAGDEGTAAAAAPATDLGQSFDWVLDYPSGLHARPATEWAETARRFSARIRVRHGAEAADAGTMLSLLQLGLKAGDVLTFSAEGPDAADALSTLRIVVSGLSAREKAQAAQAEAKRAAAQAAGGWQPVHAPDVDDPRVIEGVSAAPGLAIGRLHRLETGPTEIPDAAPGKPEDLARAADRLHAALARAREQLRALADDTARRLGEADAGIFRAQAELLGDPALVIHASQSLVDGHGLAWSWNRAIEEAAEPMRRSGNAILAGRAADLRDVGQRVLALIDPVLARPTPAELPEGTILIADDLTPTDTAGLDPARVRGLVTAQGGPTSHSAILARTLGLPAVVGAGAALARLADDMQAIVDGTGGRLYLDPSEADLASARAWIAAEEGRREHDAAARALPAATTDGHRVEIGANINLAEQAPFALAQGAEGVGLMRTEFLFLERAESPTEEDQYQAYRAMAEAMGDRPLVIRALDIGGDKQVSYLDLPREENPFLGVRGARLLLRRPELLVPQLRALYRAARDGARISVMFPMITSEPELIALRETAGRIRAEMKAPEIPLGIMIEVPSAALLADRLARHADFFSIGTNDLTQYTLAIDRQNPVLAPEADSLHPAVLALIAATVKGAHAHGRWVGVCGGIAGDPFGAGLLAGLGVDELSMTPRDIPAVKARLRGAAMPALQALAERALAMTDADQVRALALDPALQPEPAEAVS</sequence>
<comment type="cofactor">
    <cofactor evidence="2">
        <name>Mg(2+)</name>
        <dbReference type="ChEBI" id="CHEBI:18420"/>
    </cofactor>
</comment>
<keyword evidence="13" id="KW-0418">Kinase</keyword>
<dbReference type="SUPFAM" id="SSF55594">
    <property type="entry name" value="HPr-like"/>
    <property type="match status" value="1"/>
</dbReference>
<dbReference type="Gene3D" id="3.50.30.10">
    <property type="entry name" value="Phosphohistidine domain"/>
    <property type="match status" value="1"/>
</dbReference>
<keyword evidence="11" id="KW-0598">Phosphotransferase system</keyword>
<dbReference type="InterPro" id="IPR040442">
    <property type="entry name" value="Pyrv_kinase-like_dom_sf"/>
</dbReference>
<comment type="caution">
    <text evidence="17">The sequence shown here is derived from an EMBL/GenBank/DDBJ whole genome shotgun (WGS) entry which is preliminary data.</text>
</comment>
<dbReference type="PROSITE" id="PS00369">
    <property type="entry name" value="PTS_HPR_HIS"/>
    <property type="match status" value="1"/>
</dbReference>
<dbReference type="Proteomes" id="UP000288071">
    <property type="component" value="Unassembled WGS sequence"/>
</dbReference>
<dbReference type="Gene3D" id="3.20.20.60">
    <property type="entry name" value="Phosphoenolpyruvate-binding domains"/>
    <property type="match status" value="1"/>
</dbReference>
<evidence type="ECO:0000256" key="7">
    <source>
        <dbReference type="ARBA" id="ARBA00022490"/>
    </source>
</evidence>
<evidence type="ECO:0000259" key="16">
    <source>
        <dbReference type="PROSITE" id="PS51350"/>
    </source>
</evidence>
<keyword evidence="18" id="KW-1185">Reference proteome</keyword>
<keyword evidence="14" id="KW-0460">Magnesium</keyword>
<dbReference type="GO" id="GO:0005737">
    <property type="term" value="C:cytoplasm"/>
    <property type="evidence" value="ECO:0007669"/>
    <property type="project" value="UniProtKB-SubCell"/>
</dbReference>
<dbReference type="PANTHER" id="PTHR46244">
    <property type="entry name" value="PHOSPHOENOLPYRUVATE-PROTEIN PHOSPHOTRANSFERASE"/>
    <property type="match status" value="1"/>
</dbReference>
<dbReference type="GO" id="GO:0009401">
    <property type="term" value="P:phosphoenolpyruvate-dependent sugar phosphotransferase system"/>
    <property type="evidence" value="ECO:0007669"/>
    <property type="project" value="UniProtKB-KW"/>
</dbReference>
<dbReference type="InterPro" id="IPR001020">
    <property type="entry name" value="PTS_HPr_His_P_site"/>
</dbReference>
<comment type="similarity">
    <text evidence="4">Belongs to the PEP-utilizing enzyme family.</text>
</comment>
<dbReference type="RefSeq" id="WP_128156934.1">
    <property type="nucleotide sequence ID" value="NZ_JBHSOM010000004.1"/>
</dbReference>
<name>A0A443LNK4_9RHOB</name>
<dbReference type="InterPro" id="IPR008731">
    <property type="entry name" value="PTS_EIN"/>
</dbReference>
<dbReference type="InterPro" id="IPR000032">
    <property type="entry name" value="HPr-like"/>
</dbReference>
<dbReference type="PROSITE" id="PS00370">
    <property type="entry name" value="PEP_ENZYMES_PHOS_SITE"/>
    <property type="match status" value="1"/>
</dbReference>
<dbReference type="PROSITE" id="PS00742">
    <property type="entry name" value="PEP_ENZYMES_2"/>
    <property type="match status" value="1"/>
</dbReference>
<keyword evidence="9" id="KW-0762">Sugar transport</keyword>
<keyword evidence="8" id="KW-0597">Phosphoprotein</keyword>
<dbReference type="InterPro" id="IPR002178">
    <property type="entry name" value="PTS_EIIA_type-2_dom"/>
</dbReference>
<dbReference type="Gene3D" id="1.10.274.10">
    <property type="entry name" value="PtsI, HPr-binding domain"/>
    <property type="match status" value="1"/>
</dbReference>
<gene>
    <name evidence="17" type="primary">ptsP</name>
    <name evidence="17" type="ORF">EOW66_13965</name>
</gene>
<evidence type="ECO:0000256" key="6">
    <source>
        <dbReference type="ARBA" id="ARBA00022448"/>
    </source>
</evidence>
<comment type="catalytic activity">
    <reaction evidence="1">
        <text>L-histidyl-[protein] + phosphoenolpyruvate = N(pros)-phospho-L-histidyl-[protein] + pyruvate</text>
        <dbReference type="Rhea" id="RHEA:23880"/>
        <dbReference type="Rhea" id="RHEA-COMP:9745"/>
        <dbReference type="Rhea" id="RHEA-COMP:9746"/>
        <dbReference type="ChEBI" id="CHEBI:15361"/>
        <dbReference type="ChEBI" id="CHEBI:29979"/>
        <dbReference type="ChEBI" id="CHEBI:58702"/>
        <dbReference type="ChEBI" id="CHEBI:64837"/>
        <dbReference type="EC" id="2.7.3.9"/>
    </reaction>
</comment>
<dbReference type="InterPro" id="IPR016152">
    <property type="entry name" value="PTrfase/Anion_transptr"/>
</dbReference>
<dbReference type="SUPFAM" id="SSF52009">
    <property type="entry name" value="Phosphohistidine domain"/>
    <property type="match status" value="1"/>
</dbReference>
<dbReference type="PROSITE" id="PS51350">
    <property type="entry name" value="PTS_HPR_DOM"/>
    <property type="match status" value="1"/>
</dbReference>
<dbReference type="InterPro" id="IPR036637">
    <property type="entry name" value="Phosphohistidine_dom_sf"/>
</dbReference>
<feature type="domain" description="PTS EIIA type-2" evidence="15">
    <location>
        <begin position="8"/>
        <end position="148"/>
    </location>
</feature>
<dbReference type="PROSITE" id="PS00372">
    <property type="entry name" value="PTS_EIIA_TYPE_2_HIS"/>
    <property type="match status" value="1"/>
</dbReference>
<dbReference type="PROSITE" id="PS51094">
    <property type="entry name" value="PTS_EIIA_TYPE_2"/>
    <property type="match status" value="1"/>
</dbReference>
<dbReference type="InterPro" id="IPR050499">
    <property type="entry name" value="PEP-utilizing_PTS_enzyme"/>
</dbReference>
<evidence type="ECO:0000256" key="4">
    <source>
        <dbReference type="ARBA" id="ARBA00007837"/>
    </source>
</evidence>
<dbReference type="InterPro" id="IPR023151">
    <property type="entry name" value="PEP_util_CS"/>
</dbReference>
<dbReference type="InterPro" id="IPR035895">
    <property type="entry name" value="HPr-like_sf"/>
</dbReference>
<comment type="subcellular location">
    <subcellularLocation>
        <location evidence="3">Cytoplasm</location>
    </subcellularLocation>
</comment>
<feature type="domain" description="HPr" evidence="16">
    <location>
        <begin position="162"/>
        <end position="258"/>
    </location>
</feature>
<dbReference type="NCBIfam" id="TIGR01417">
    <property type="entry name" value="PTS_I_fam"/>
    <property type="match status" value="1"/>
</dbReference>
<dbReference type="Gene3D" id="3.40.930.10">
    <property type="entry name" value="Mannitol-specific EII, Chain A"/>
    <property type="match status" value="1"/>
</dbReference>
<keyword evidence="10 17" id="KW-0808">Transferase</keyword>
<evidence type="ECO:0000256" key="1">
    <source>
        <dbReference type="ARBA" id="ARBA00000683"/>
    </source>
</evidence>
<dbReference type="InterPro" id="IPR036618">
    <property type="entry name" value="PtsI_HPr-bd_sf"/>
</dbReference>
<organism evidence="17 18">
    <name type="scientific">Paenirhodobacter huangdaonensis</name>
    <dbReference type="NCBI Taxonomy" id="2501515"/>
    <lineage>
        <taxon>Bacteria</taxon>
        <taxon>Pseudomonadati</taxon>
        <taxon>Pseudomonadota</taxon>
        <taxon>Alphaproteobacteria</taxon>
        <taxon>Rhodobacterales</taxon>
        <taxon>Rhodobacter group</taxon>
        <taxon>Paenirhodobacter</taxon>
    </lineage>
</organism>
<dbReference type="AlphaFoldDB" id="A0A443LNK4"/>
<evidence type="ECO:0000256" key="5">
    <source>
        <dbReference type="ARBA" id="ARBA00012232"/>
    </source>
</evidence>